<evidence type="ECO:0000256" key="1">
    <source>
        <dbReference type="SAM" id="MobiDB-lite"/>
    </source>
</evidence>
<dbReference type="Gene3D" id="3.10.129.10">
    <property type="entry name" value="Hotdog Thioesterase"/>
    <property type="match status" value="1"/>
</dbReference>
<organism evidence="2 3">
    <name type="scientific">Hericium alpestre</name>
    <dbReference type="NCBI Taxonomy" id="135208"/>
    <lineage>
        <taxon>Eukaryota</taxon>
        <taxon>Fungi</taxon>
        <taxon>Dikarya</taxon>
        <taxon>Basidiomycota</taxon>
        <taxon>Agaricomycotina</taxon>
        <taxon>Agaricomycetes</taxon>
        <taxon>Russulales</taxon>
        <taxon>Hericiaceae</taxon>
        <taxon>Hericium</taxon>
    </lineage>
</organism>
<dbReference type="SUPFAM" id="SSF54637">
    <property type="entry name" value="Thioesterase/thiol ester dehydrase-isomerase"/>
    <property type="match status" value="1"/>
</dbReference>
<dbReference type="AlphaFoldDB" id="A0A4Z0A723"/>
<dbReference type="GO" id="GO:0047617">
    <property type="term" value="F:fatty acyl-CoA hydrolase activity"/>
    <property type="evidence" value="ECO:0007669"/>
    <property type="project" value="TreeGrafter"/>
</dbReference>
<evidence type="ECO:0000313" key="2">
    <source>
        <dbReference type="EMBL" id="TFY81438.1"/>
    </source>
</evidence>
<gene>
    <name evidence="2" type="ORF">EWM64_g2579</name>
</gene>
<dbReference type="Pfam" id="PF13279">
    <property type="entry name" value="4HBT_2"/>
    <property type="match status" value="1"/>
</dbReference>
<protein>
    <recommendedName>
        <fullName evidence="4">Thioesterase domain-containing protein</fullName>
    </recommendedName>
</protein>
<accession>A0A4Z0A723</accession>
<dbReference type="PANTHER" id="PTHR31793">
    <property type="entry name" value="4-HYDROXYBENZOYL-COA THIOESTERASE FAMILY MEMBER"/>
    <property type="match status" value="1"/>
</dbReference>
<dbReference type="Proteomes" id="UP000298061">
    <property type="component" value="Unassembled WGS sequence"/>
</dbReference>
<reference evidence="2 3" key="1">
    <citation type="submission" date="2019-02" db="EMBL/GenBank/DDBJ databases">
        <title>Genome sequencing of the rare red list fungi Hericium alpestre (H. flagellum).</title>
        <authorList>
            <person name="Buettner E."/>
            <person name="Kellner H."/>
        </authorList>
    </citation>
    <scope>NUCLEOTIDE SEQUENCE [LARGE SCALE GENOMIC DNA]</scope>
    <source>
        <strain evidence="2 3">DSM 108284</strain>
    </source>
</reference>
<feature type="region of interest" description="Disordered" evidence="1">
    <location>
        <begin position="39"/>
        <end position="63"/>
    </location>
</feature>
<comment type="caution">
    <text evidence="2">The sequence shown here is derived from an EMBL/GenBank/DDBJ whole genome shotgun (WGS) entry which is preliminary data.</text>
</comment>
<evidence type="ECO:0008006" key="4">
    <source>
        <dbReference type="Google" id="ProtNLM"/>
    </source>
</evidence>
<dbReference type="PANTHER" id="PTHR31793:SF39">
    <property type="entry name" value="THIOESTERASE_THIOL ESTER DEHYDRASE-ISOMERASE"/>
    <property type="match status" value="1"/>
</dbReference>
<dbReference type="InterPro" id="IPR050563">
    <property type="entry name" value="4-hydroxybenzoyl-CoA_TE"/>
</dbReference>
<dbReference type="InterPro" id="IPR029069">
    <property type="entry name" value="HotDog_dom_sf"/>
</dbReference>
<dbReference type="EMBL" id="SFCI01000212">
    <property type="protein sequence ID" value="TFY81438.1"/>
    <property type="molecule type" value="Genomic_DNA"/>
</dbReference>
<name>A0A4Z0A723_9AGAM</name>
<sequence length="252" mass="27865">MLCQGSRFLHQLRTGSSVPLLSQARSAAVRHSSSIREAFRDPSSPYHIPPGTQGPASPDHPAEVEDASILSQASIAEQARAKLAKKGYDPASFWDQPIVWGDHDAFQHVNNVRYVRFFESGRMKWIHAVGESIGGPERARMMLDAKGVSFILKSIEVKFRRPTRYPDTLLIAHKASAYPATPSTNSAPPAHPPLHRTQFLLHAAAFSYAQNAVVADSTSVITWYDYEKLSKCDPGDEMWAAVLARTRATETK</sequence>
<dbReference type="OrthoDB" id="5538558at2759"/>
<keyword evidence="3" id="KW-1185">Reference proteome</keyword>
<dbReference type="CDD" id="cd00586">
    <property type="entry name" value="4HBT"/>
    <property type="match status" value="1"/>
</dbReference>
<proteinExistence type="predicted"/>
<evidence type="ECO:0000313" key="3">
    <source>
        <dbReference type="Proteomes" id="UP000298061"/>
    </source>
</evidence>